<evidence type="ECO:0000256" key="1">
    <source>
        <dbReference type="ARBA" id="ARBA00004651"/>
    </source>
</evidence>
<dbReference type="InterPro" id="IPR007353">
    <property type="entry name" value="DUF421"/>
</dbReference>
<evidence type="ECO:0000313" key="11">
    <source>
        <dbReference type="Proteomes" id="UP000199708"/>
    </source>
</evidence>
<feature type="transmembrane region" description="Helical" evidence="7">
    <location>
        <begin position="25"/>
        <end position="45"/>
    </location>
</feature>
<dbReference type="InterPro" id="IPR048454">
    <property type="entry name" value="YetF_N"/>
</dbReference>
<dbReference type="InterPro" id="IPR023090">
    <property type="entry name" value="UPF0702_alpha/beta_dom_sf"/>
</dbReference>
<comment type="subcellular location">
    <subcellularLocation>
        <location evidence="1">Cell membrane</location>
        <topology evidence="1">Multi-pass membrane protein</topology>
    </subcellularLocation>
</comment>
<keyword evidence="5 7" id="KW-1133">Transmembrane helix</keyword>
<comment type="similarity">
    <text evidence="2">Belongs to the UPF0702 family.</text>
</comment>
<keyword evidence="3" id="KW-1003">Cell membrane</keyword>
<keyword evidence="4 7" id="KW-0812">Transmembrane</keyword>
<evidence type="ECO:0008006" key="12">
    <source>
        <dbReference type="Google" id="ProtNLM"/>
    </source>
</evidence>
<organism evidence="10 11">
    <name type="scientific">Facklamia miroungae</name>
    <dbReference type="NCBI Taxonomy" id="120956"/>
    <lineage>
        <taxon>Bacteria</taxon>
        <taxon>Bacillati</taxon>
        <taxon>Bacillota</taxon>
        <taxon>Bacilli</taxon>
        <taxon>Lactobacillales</taxon>
        <taxon>Aerococcaceae</taxon>
        <taxon>Facklamia</taxon>
    </lineage>
</organism>
<dbReference type="AlphaFoldDB" id="A0A1G7QCM7"/>
<evidence type="ECO:0000256" key="2">
    <source>
        <dbReference type="ARBA" id="ARBA00006448"/>
    </source>
</evidence>
<dbReference type="STRING" id="120956.SAMN05421791_10249"/>
<evidence type="ECO:0000256" key="6">
    <source>
        <dbReference type="ARBA" id="ARBA00023136"/>
    </source>
</evidence>
<proteinExistence type="inferred from homology"/>
<evidence type="ECO:0000259" key="9">
    <source>
        <dbReference type="Pfam" id="PF20730"/>
    </source>
</evidence>
<evidence type="ECO:0000256" key="3">
    <source>
        <dbReference type="ARBA" id="ARBA00022475"/>
    </source>
</evidence>
<dbReference type="PANTHER" id="PTHR34582:SF6">
    <property type="entry name" value="UPF0702 TRANSMEMBRANE PROTEIN YCAP"/>
    <property type="match status" value="1"/>
</dbReference>
<dbReference type="RefSeq" id="WP_168427136.1">
    <property type="nucleotide sequence ID" value="NZ_FNCK01000002.1"/>
</dbReference>
<evidence type="ECO:0000313" key="10">
    <source>
        <dbReference type="EMBL" id="SDF96244.1"/>
    </source>
</evidence>
<feature type="domain" description="YetF C-terminal" evidence="8">
    <location>
        <begin position="109"/>
        <end position="174"/>
    </location>
</feature>
<dbReference type="Proteomes" id="UP000199708">
    <property type="component" value="Unassembled WGS sequence"/>
</dbReference>
<gene>
    <name evidence="10" type="ORF">SAMN05421791_10249</name>
</gene>
<evidence type="ECO:0000259" key="8">
    <source>
        <dbReference type="Pfam" id="PF04239"/>
    </source>
</evidence>
<dbReference type="Gene3D" id="3.30.240.20">
    <property type="entry name" value="bsu07140 like domains"/>
    <property type="match status" value="1"/>
</dbReference>
<evidence type="ECO:0000256" key="4">
    <source>
        <dbReference type="ARBA" id="ARBA00022692"/>
    </source>
</evidence>
<feature type="transmembrane region" description="Helical" evidence="7">
    <location>
        <begin position="80"/>
        <end position="100"/>
    </location>
</feature>
<feature type="domain" description="YetF-like N-terminal transmembrane" evidence="9">
    <location>
        <begin position="37"/>
        <end position="100"/>
    </location>
</feature>
<name>A0A1G7QCM7_9LACT</name>
<reference evidence="10 11" key="1">
    <citation type="submission" date="2016-10" db="EMBL/GenBank/DDBJ databases">
        <authorList>
            <person name="de Groot N.N."/>
        </authorList>
    </citation>
    <scope>NUCLEOTIDE SEQUENCE [LARGE SCALE GENOMIC DNA]</scope>
    <source>
        <strain evidence="10 11">ATCC BAA-466</strain>
    </source>
</reference>
<dbReference type="GO" id="GO:0005886">
    <property type="term" value="C:plasma membrane"/>
    <property type="evidence" value="ECO:0007669"/>
    <property type="project" value="UniProtKB-SubCell"/>
</dbReference>
<sequence length="183" mass="20739">MKDLLFEIEKLLNQPNLLFNSYQDIWRVVISGILFYFFLIIVLNISGKRSITNLSMYDYIVTLALGSLVSSAIILKSVSFMDGVVGVLILLALQFLITYLTRFNVGLFRFLNPAPSVLFYKGTFVEENLRKNRATKDEVYAAIRSQGQTTSDQIFAVVLESNGNLSVIKSASEEYAHEITRYL</sequence>
<accession>A0A1G7QCM7</accession>
<evidence type="ECO:0000256" key="5">
    <source>
        <dbReference type="ARBA" id="ARBA00022989"/>
    </source>
</evidence>
<keyword evidence="11" id="KW-1185">Reference proteome</keyword>
<protein>
    <recommendedName>
        <fullName evidence="12">DUF421 domain-containing protein</fullName>
    </recommendedName>
</protein>
<feature type="transmembrane region" description="Helical" evidence="7">
    <location>
        <begin position="57"/>
        <end position="74"/>
    </location>
</feature>
<keyword evidence="6 7" id="KW-0472">Membrane</keyword>
<evidence type="ECO:0000256" key="7">
    <source>
        <dbReference type="SAM" id="Phobius"/>
    </source>
</evidence>
<dbReference type="PANTHER" id="PTHR34582">
    <property type="entry name" value="UPF0702 TRANSMEMBRANE PROTEIN YCAP"/>
    <property type="match status" value="1"/>
</dbReference>
<dbReference type="EMBL" id="FNCK01000002">
    <property type="protein sequence ID" value="SDF96244.1"/>
    <property type="molecule type" value="Genomic_DNA"/>
</dbReference>
<dbReference type="Pfam" id="PF04239">
    <property type="entry name" value="DUF421"/>
    <property type="match status" value="1"/>
</dbReference>
<dbReference type="Pfam" id="PF20730">
    <property type="entry name" value="YetF_N"/>
    <property type="match status" value="1"/>
</dbReference>